<comment type="caution">
    <text evidence="3">The sequence shown here is derived from an EMBL/GenBank/DDBJ whole genome shotgun (WGS) entry which is preliminary data.</text>
</comment>
<evidence type="ECO:0000313" key="4">
    <source>
        <dbReference type="Proteomes" id="UP000447873"/>
    </source>
</evidence>
<dbReference type="CDD" id="cd01830">
    <property type="entry name" value="XynE_like"/>
    <property type="match status" value="1"/>
</dbReference>
<evidence type="ECO:0000313" key="3">
    <source>
        <dbReference type="EMBL" id="KAE9978579.1"/>
    </source>
</evidence>
<dbReference type="AlphaFoldDB" id="A0A8H3YYJ6"/>
<evidence type="ECO:0000256" key="1">
    <source>
        <dbReference type="SAM" id="SignalP"/>
    </source>
</evidence>
<proteinExistence type="predicted"/>
<dbReference type="InterPro" id="IPR013830">
    <property type="entry name" value="SGNH_hydro"/>
</dbReference>
<dbReference type="Pfam" id="PF13472">
    <property type="entry name" value="Lipase_GDSL_2"/>
    <property type="match status" value="1"/>
</dbReference>
<dbReference type="PANTHER" id="PTHR43784">
    <property type="entry name" value="GDSL-LIKE LIPASE/ACYLHYDROLASE, PUTATIVE (AFU_ORTHOLOGUE AFUA_2G00820)-RELATED"/>
    <property type="match status" value="1"/>
</dbReference>
<sequence>MVFSLRDMLLTGWITLTLLSFHGSAAASIASRRAVQPDPSNGHWIDTWAAMMQLTEPTNLPPPPFNETGAVFVNSTIRQTLKVSVGGSQIRLKISNAFGVTNLAVTAVTVAFPKTNTAGIHEIKPDTVQSVTFSGRGSISIPNGALVVSDPLNLSIKAQSIITVTIYLKDGLRNSITGHPGSRVTSWWQFGNAVDAPSLSISDRHTQSGPHWYFLSSIEAWVPSSYSSLIILGDSITDGKGSDDNKNNRWPDLLFARMQKSPSTSTISVANLAAGGNRLLADVVGPSVLSRLDRDLLAHSGVKYAMVFEGVNDIGKAPSNTADQDALYTSMIKAYKQIVTRIHSLGIPVFGATITPFSGNFTRMPYSTPEREVTRIRINKWMRENEVFDALIDFDALVKDPLLPSRLKSEYGVGDYIHLNPKGYQVMADGFPIDLFEKWKDGVKKFV</sequence>
<accession>A0A8H3YYJ6</accession>
<feature type="domain" description="SGNH hydrolase-type esterase" evidence="2">
    <location>
        <begin position="231"/>
        <end position="426"/>
    </location>
</feature>
<dbReference type="SUPFAM" id="SSF52266">
    <property type="entry name" value="SGNH hydrolase"/>
    <property type="match status" value="1"/>
</dbReference>
<feature type="signal peptide" evidence="1">
    <location>
        <begin position="1"/>
        <end position="26"/>
    </location>
</feature>
<dbReference type="PANTHER" id="PTHR43784:SF3">
    <property type="entry name" value="GDSL FAMILY LIPASE"/>
    <property type="match status" value="1"/>
</dbReference>
<reference evidence="3 4" key="1">
    <citation type="submission" date="2018-12" db="EMBL/GenBank/DDBJ databases">
        <title>Venturia inaequalis Genome Resource.</title>
        <authorList>
            <person name="Lichtner F.J."/>
        </authorList>
    </citation>
    <scope>NUCLEOTIDE SEQUENCE [LARGE SCALE GENOMIC DNA]</scope>
    <source>
        <strain evidence="3 4">120213</strain>
    </source>
</reference>
<feature type="chain" id="PRO_5034508158" description="SGNH hydrolase-type esterase domain-containing protein" evidence="1">
    <location>
        <begin position="27"/>
        <end position="447"/>
    </location>
</feature>
<dbReference type="EMBL" id="WNWS01000133">
    <property type="protein sequence ID" value="KAE9978579.1"/>
    <property type="molecule type" value="Genomic_DNA"/>
</dbReference>
<dbReference type="Proteomes" id="UP000447873">
    <property type="component" value="Unassembled WGS sequence"/>
</dbReference>
<name>A0A8H3YYJ6_VENIN</name>
<evidence type="ECO:0000259" key="2">
    <source>
        <dbReference type="Pfam" id="PF13472"/>
    </source>
</evidence>
<dbReference type="InterPro" id="IPR053140">
    <property type="entry name" value="GDSL_Rv0518-like"/>
</dbReference>
<dbReference type="InterPro" id="IPR036514">
    <property type="entry name" value="SGNH_hydro_sf"/>
</dbReference>
<dbReference type="Gene3D" id="3.40.50.1110">
    <property type="entry name" value="SGNH hydrolase"/>
    <property type="match status" value="1"/>
</dbReference>
<keyword evidence="1" id="KW-0732">Signal</keyword>
<gene>
    <name evidence="3" type="ORF">EG328_001400</name>
</gene>
<organism evidence="3 4">
    <name type="scientific">Venturia inaequalis</name>
    <name type="common">Apple scab fungus</name>
    <dbReference type="NCBI Taxonomy" id="5025"/>
    <lineage>
        <taxon>Eukaryota</taxon>
        <taxon>Fungi</taxon>
        <taxon>Dikarya</taxon>
        <taxon>Ascomycota</taxon>
        <taxon>Pezizomycotina</taxon>
        <taxon>Dothideomycetes</taxon>
        <taxon>Pleosporomycetidae</taxon>
        <taxon>Venturiales</taxon>
        <taxon>Venturiaceae</taxon>
        <taxon>Venturia</taxon>
    </lineage>
</organism>
<protein>
    <recommendedName>
        <fullName evidence="2">SGNH hydrolase-type esterase domain-containing protein</fullName>
    </recommendedName>
</protein>
<dbReference type="OrthoDB" id="10071171at2759"/>